<gene>
    <name evidence="3" type="ORF">C9994_06225</name>
</gene>
<dbReference type="GO" id="GO:0000160">
    <property type="term" value="P:phosphorelay signal transduction system"/>
    <property type="evidence" value="ECO:0007669"/>
    <property type="project" value="InterPro"/>
</dbReference>
<name>A0A2T4DSJ2_9BACT</name>
<dbReference type="PROSITE" id="PS50110">
    <property type="entry name" value="RESPONSE_REGULATORY"/>
    <property type="match status" value="1"/>
</dbReference>
<dbReference type="EMBL" id="PYVU01000040">
    <property type="protein sequence ID" value="PTB96678.1"/>
    <property type="molecule type" value="Genomic_DNA"/>
</dbReference>
<dbReference type="InterPro" id="IPR001789">
    <property type="entry name" value="Sig_transdc_resp-reg_receiver"/>
</dbReference>
<protein>
    <submittedName>
        <fullName evidence="3">Response regulator</fullName>
    </submittedName>
</protein>
<dbReference type="SMART" id="SM00448">
    <property type="entry name" value="REC"/>
    <property type="match status" value="1"/>
</dbReference>
<dbReference type="Pfam" id="PF00072">
    <property type="entry name" value="Response_reg"/>
    <property type="match status" value="1"/>
</dbReference>
<dbReference type="InterPro" id="IPR011006">
    <property type="entry name" value="CheY-like_superfamily"/>
</dbReference>
<evidence type="ECO:0000313" key="3">
    <source>
        <dbReference type="EMBL" id="PTB96678.1"/>
    </source>
</evidence>
<dbReference type="PANTHER" id="PTHR44520">
    <property type="entry name" value="RESPONSE REGULATOR RCP1-RELATED"/>
    <property type="match status" value="1"/>
</dbReference>
<dbReference type="InterPro" id="IPR052893">
    <property type="entry name" value="TCS_response_regulator"/>
</dbReference>
<comment type="caution">
    <text evidence="3">The sequence shown here is derived from an EMBL/GenBank/DDBJ whole genome shotgun (WGS) entry which is preliminary data.</text>
</comment>
<dbReference type="Proteomes" id="UP000240608">
    <property type="component" value="Unassembled WGS sequence"/>
</dbReference>
<dbReference type="AlphaFoldDB" id="A0A2T4DSJ2"/>
<evidence type="ECO:0000259" key="2">
    <source>
        <dbReference type="PROSITE" id="PS50110"/>
    </source>
</evidence>
<evidence type="ECO:0000313" key="4">
    <source>
        <dbReference type="Proteomes" id="UP000240608"/>
    </source>
</evidence>
<keyword evidence="1" id="KW-0597">Phosphoprotein</keyword>
<proteinExistence type="predicted"/>
<evidence type="ECO:0000256" key="1">
    <source>
        <dbReference type="PROSITE-ProRule" id="PRU00169"/>
    </source>
</evidence>
<reference evidence="3 4" key="1">
    <citation type="submission" date="2018-03" db="EMBL/GenBank/DDBJ databases">
        <title>Cross-interface Injection: A General Nanoliter Liquid Handling Method Applied to Single Cells Genome Amplification Automated Nanoliter Liquid Handling Applied to Single Cell Multiple Displacement Amplification.</title>
        <authorList>
            <person name="Yun J."/>
            <person name="Xu P."/>
            <person name="Xu J."/>
            <person name="Dai X."/>
            <person name="Wang Y."/>
            <person name="Zheng X."/>
            <person name="Cao C."/>
            <person name="Yi Q."/>
            <person name="Zhu Y."/>
            <person name="Wang L."/>
            <person name="Dong Z."/>
            <person name="Huang Y."/>
            <person name="Huang L."/>
            <person name="Du W."/>
        </authorList>
    </citation>
    <scope>NUCLEOTIDE SEQUENCE [LARGE SCALE GENOMIC DNA]</scope>
    <source>
        <strain evidence="3 4">Z-D1-2</strain>
    </source>
</reference>
<accession>A0A2T4DSJ2</accession>
<organism evidence="3 4">
    <name type="scientific">Marivirga lumbricoides</name>
    <dbReference type="NCBI Taxonomy" id="1046115"/>
    <lineage>
        <taxon>Bacteria</taxon>
        <taxon>Pseudomonadati</taxon>
        <taxon>Bacteroidota</taxon>
        <taxon>Cytophagia</taxon>
        <taxon>Cytophagales</taxon>
        <taxon>Marivirgaceae</taxon>
        <taxon>Marivirga</taxon>
    </lineage>
</organism>
<dbReference type="SUPFAM" id="SSF52172">
    <property type="entry name" value="CheY-like"/>
    <property type="match status" value="1"/>
</dbReference>
<feature type="domain" description="Response regulatory" evidence="2">
    <location>
        <begin position="7"/>
        <end position="134"/>
    </location>
</feature>
<feature type="modified residue" description="4-aspartylphosphate" evidence="1">
    <location>
        <position position="64"/>
    </location>
</feature>
<sequence length="138" mass="15895">MKKKLNCILFIDDDEAVNFLHQHYVEEAQIAEKTVTKQNGKEAIDFLSAAVKGKYEKPDLIFLDINMPVMSGWEFIKEYNELPAEAKGKIVLFMLTTSLNPEDRVRAEREASINGFETKPLDAELLKDIMKEYFPDHV</sequence>
<dbReference type="PANTHER" id="PTHR44520:SF2">
    <property type="entry name" value="RESPONSE REGULATOR RCP1"/>
    <property type="match status" value="1"/>
</dbReference>
<dbReference type="Gene3D" id="3.40.50.2300">
    <property type="match status" value="1"/>
</dbReference>